<dbReference type="NCBIfam" id="TIGR02246">
    <property type="entry name" value="SgcJ/EcaC family oxidoreductase"/>
    <property type="match status" value="1"/>
</dbReference>
<name>Q5GWK9_XANOR</name>
<dbReference type="STRING" id="291331.XOO3658"/>
<dbReference type="GO" id="GO:0004683">
    <property type="term" value="F:calcium/calmodulin-dependent protein kinase activity"/>
    <property type="evidence" value="ECO:0007669"/>
    <property type="project" value="InterPro"/>
</dbReference>
<organism evidence="2 3">
    <name type="scientific">Xanthomonas oryzae pv. oryzae (strain KACC10331 / KXO85)</name>
    <dbReference type="NCBI Taxonomy" id="291331"/>
    <lineage>
        <taxon>Bacteria</taxon>
        <taxon>Pseudomonadati</taxon>
        <taxon>Pseudomonadota</taxon>
        <taxon>Gammaproteobacteria</taxon>
        <taxon>Lysobacterales</taxon>
        <taxon>Lysobacteraceae</taxon>
        <taxon>Xanthomonas</taxon>
    </lineage>
</organism>
<gene>
    <name evidence="2" type="ordered locus">XOO3658</name>
</gene>
<dbReference type="InterPro" id="IPR011944">
    <property type="entry name" value="Steroid_delta5-4_isomerase"/>
</dbReference>
<dbReference type="PIRSF" id="PIRSF028470">
    <property type="entry name" value="UCP028470"/>
    <property type="match status" value="1"/>
</dbReference>
<accession>Q5GWK9</accession>
<proteinExistence type="predicted"/>
<dbReference type="Pfam" id="PF08332">
    <property type="entry name" value="CaMKII_AD"/>
    <property type="match status" value="1"/>
</dbReference>
<dbReference type="AlphaFoldDB" id="Q5GWK9"/>
<dbReference type="EMBL" id="AE013598">
    <property type="protein sequence ID" value="AAW76912.1"/>
    <property type="molecule type" value="Genomic_DNA"/>
</dbReference>
<feature type="domain" description="Calcium/calmodulin-dependent protein kinase II association-domain" evidence="1">
    <location>
        <begin position="57"/>
        <end position="179"/>
    </location>
</feature>
<dbReference type="GO" id="GO:0005516">
    <property type="term" value="F:calmodulin binding"/>
    <property type="evidence" value="ECO:0007669"/>
    <property type="project" value="InterPro"/>
</dbReference>
<dbReference type="KEGG" id="xoo:XOO3658"/>
<keyword evidence="3" id="KW-1185">Reference proteome</keyword>
<sequence length="191" mass="21134">MISILSLPDEAPTPLTLRYRMRRTLFSLVLALTATPALAGGVMHYTDKAKLSAGGEARKVAALFDTWNAALATGNPHKVADLYAPDGVLLPTVSNEVRASREKIENYFEMFLTKTPQGVVNYRTVRVLDEDSAVDAGVYTFTLTDKQGKKSNVQARYTFVYEKRDGKWLIINHHSSAMPEVDTRAAVVKTK</sequence>
<evidence type="ECO:0000259" key="1">
    <source>
        <dbReference type="Pfam" id="PF08332"/>
    </source>
</evidence>
<dbReference type="HOGENOM" id="CLU_123929_0_0_6"/>
<dbReference type="Gene3D" id="3.10.450.50">
    <property type="match status" value="1"/>
</dbReference>
<dbReference type="CDD" id="cd00531">
    <property type="entry name" value="NTF2_like"/>
    <property type="match status" value="1"/>
</dbReference>
<dbReference type="InterPro" id="IPR032710">
    <property type="entry name" value="NTF2-like_dom_sf"/>
</dbReference>
<evidence type="ECO:0000313" key="3">
    <source>
        <dbReference type="Proteomes" id="UP000006735"/>
    </source>
</evidence>
<dbReference type="InterPro" id="IPR016887">
    <property type="entry name" value="UCP028470_steroid_isom-rel"/>
</dbReference>
<protein>
    <recommendedName>
        <fullName evidence="1">Calcium/calmodulin-dependent protein kinase II association-domain domain-containing protein</fullName>
    </recommendedName>
</protein>
<dbReference type="Proteomes" id="UP000006735">
    <property type="component" value="Chromosome"/>
</dbReference>
<dbReference type="SUPFAM" id="SSF54427">
    <property type="entry name" value="NTF2-like"/>
    <property type="match status" value="1"/>
</dbReference>
<dbReference type="InterPro" id="IPR013543">
    <property type="entry name" value="Ca/CaM-dep_prot_kinase-assoc"/>
</dbReference>
<reference evidence="2 3" key="1">
    <citation type="journal article" date="2005" name="Nucleic Acids Res.">
        <title>The genome sequence of Xanthomonas oryzae pathovar oryzae KACC10331, the bacterial blight pathogen of rice.</title>
        <authorList>
            <person name="Lee B.M."/>
            <person name="Park Y.J."/>
            <person name="Park D.S."/>
            <person name="Kang H.W."/>
            <person name="Kim J.G."/>
            <person name="Song E.S."/>
            <person name="Park I.C."/>
            <person name="Yoon U.H."/>
            <person name="Hahn J.H."/>
            <person name="Koo B.S."/>
            <person name="Lee G.B."/>
            <person name="Kim H."/>
            <person name="Park H.S."/>
            <person name="Yoon K.O."/>
            <person name="Kim J.H."/>
            <person name="Jung C.H."/>
            <person name="Koh N.H."/>
            <person name="Seo J.S."/>
            <person name="Go S.J."/>
        </authorList>
    </citation>
    <scope>NUCLEOTIDE SEQUENCE [LARGE SCALE GENOMIC DNA]</scope>
    <source>
        <strain evidence="3">KACC10331 / KXO85</strain>
    </source>
</reference>
<evidence type="ECO:0000313" key="2">
    <source>
        <dbReference type="EMBL" id="AAW76912.1"/>
    </source>
</evidence>